<name>A0A6A6QC51_9PEZI</name>
<sequence length="85" mass="9287">MASRFFNSCQGAPNSRKEWPILCLHTLCSSGTRILSGRPQPMLGQVSECPFACSFAVILLQVRARKAIVHAVFNLLTAFCSRAAC</sequence>
<protein>
    <submittedName>
        <fullName evidence="1">Uncharacterized protein</fullName>
    </submittedName>
</protein>
<dbReference type="Proteomes" id="UP000799750">
    <property type="component" value="Unassembled WGS sequence"/>
</dbReference>
<gene>
    <name evidence="1" type="ORF">BU16DRAFT_160398</name>
</gene>
<accession>A0A6A6QC51</accession>
<proteinExistence type="predicted"/>
<dbReference type="AlphaFoldDB" id="A0A6A6QC51"/>
<dbReference type="EMBL" id="MU004198">
    <property type="protein sequence ID" value="KAF2489586.1"/>
    <property type="molecule type" value="Genomic_DNA"/>
</dbReference>
<organism evidence="1 2">
    <name type="scientific">Lophium mytilinum</name>
    <dbReference type="NCBI Taxonomy" id="390894"/>
    <lineage>
        <taxon>Eukaryota</taxon>
        <taxon>Fungi</taxon>
        <taxon>Dikarya</taxon>
        <taxon>Ascomycota</taxon>
        <taxon>Pezizomycotina</taxon>
        <taxon>Dothideomycetes</taxon>
        <taxon>Pleosporomycetidae</taxon>
        <taxon>Mytilinidiales</taxon>
        <taxon>Mytilinidiaceae</taxon>
        <taxon>Lophium</taxon>
    </lineage>
</organism>
<reference evidence="1" key="1">
    <citation type="journal article" date="2020" name="Stud. Mycol.">
        <title>101 Dothideomycetes genomes: a test case for predicting lifestyles and emergence of pathogens.</title>
        <authorList>
            <person name="Haridas S."/>
            <person name="Albert R."/>
            <person name="Binder M."/>
            <person name="Bloem J."/>
            <person name="Labutti K."/>
            <person name="Salamov A."/>
            <person name="Andreopoulos B."/>
            <person name="Baker S."/>
            <person name="Barry K."/>
            <person name="Bills G."/>
            <person name="Bluhm B."/>
            <person name="Cannon C."/>
            <person name="Castanera R."/>
            <person name="Culley D."/>
            <person name="Daum C."/>
            <person name="Ezra D."/>
            <person name="Gonzalez J."/>
            <person name="Henrissat B."/>
            <person name="Kuo A."/>
            <person name="Liang C."/>
            <person name="Lipzen A."/>
            <person name="Lutzoni F."/>
            <person name="Magnuson J."/>
            <person name="Mondo S."/>
            <person name="Nolan M."/>
            <person name="Ohm R."/>
            <person name="Pangilinan J."/>
            <person name="Park H.-J."/>
            <person name="Ramirez L."/>
            <person name="Alfaro M."/>
            <person name="Sun H."/>
            <person name="Tritt A."/>
            <person name="Yoshinaga Y."/>
            <person name="Zwiers L.-H."/>
            <person name="Turgeon B."/>
            <person name="Goodwin S."/>
            <person name="Spatafora J."/>
            <person name="Crous P."/>
            <person name="Grigoriev I."/>
        </authorList>
    </citation>
    <scope>NUCLEOTIDE SEQUENCE</scope>
    <source>
        <strain evidence="1">CBS 269.34</strain>
    </source>
</reference>
<evidence type="ECO:0000313" key="2">
    <source>
        <dbReference type="Proteomes" id="UP000799750"/>
    </source>
</evidence>
<keyword evidence="2" id="KW-1185">Reference proteome</keyword>
<evidence type="ECO:0000313" key="1">
    <source>
        <dbReference type="EMBL" id="KAF2489586.1"/>
    </source>
</evidence>